<dbReference type="InterPro" id="IPR002471">
    <property type="entry name" value="Pept_S9_AS"/>
</dbReference>
<dbReference type="GO" id="GO:0004806">
    <property type="term" value="F:triacylglycerol lipase activity"/>
    <property type="evidence" value="ECO:0007669"/>
    <property type="project" value="InterPro"/>
</dbReference>
<keyword evidence="2" id="KW-0732">Signal</keyword>
<sequence length="406" mass="44820">MRNWIRLGIFTLLLHIGVSPAFAQQSEPIQVTSGIQYQLIARWDQDQLNKILTRDTPAFAGITVSYTPARNAVRLYRISYHSVIPEMGNKPTVASGLLAVPDTGGQDFPTVSYQHGTVYGHNEVPSFADQSPETQLMIAQFAGQGYLLIGADYFGLGTSTEPEGYMVKGSHQQATFDLLMASRAVLAHMQIVSDKLFLAGWSQGGFVTMAFLEKLEAAGVKVDGAATASAPLDVYALMQGFLVYPRKFDAVWLNSIMILSSFAYEHYYGIPGLARSLLTDEYYDIAKKAYDREPFNPSDITTDLHKLIRPAYFDPHYFANSAFGKLIGSAHAYRWVIQSPVRNYYGETDEAITPGVGRMAMMYAQSMGSGNQNVKAISTGPTTHRGTFATAVPQWKAWFDKVAKPE</sequence>
<dbReference type="Gene3D" id="3.40.50.1820">
    <property type="entry name" value="alpha/beta hydrolase"/>
    <property type="match status" value="1"/>
</dbReference>
<dbReference type="PANTHER" id="PTHR34853:SF1">
    <property type="entry name" value="LIPASE 5"/>
    <property type="match status" value="1"/>
</dbReference>
<dbReference type="GO" id="GO:0016042">
    <property type="term" value="P:lipid catabolic process"/>
    <property type="evidence" value="ECO:0007669"/>
    <property type="project" value="InterPro"/>
</dbReference>
<dbReference type="GO" id="GO:0006508">
    <property type="term" value="P:proteolysis"/>
    <property type="evidence" value="ECO:0007669"/>
    <property type="project" value="InterPro"/>
</dbReference>
<feature type="chain" id="PRO_5018196167" evidence="2">
    <location>
        <begin position="24"/>
        <end position="406"/>
    </location>
</feature>
<dbReference type="PROSITE" id="PS00708">
    <property type="entry name" value="PRO_ENDOPEP_SER"/>
    <property type="match status" value="1"/>
</dbReference>
<name>A0A3L0W393_ECOLX</name>
<evidence type="ECO:0000256" key="2">
    <source>
        <dbReference type="SAM" id="SignalP"/>
    </source>
</evidence>
<protein>
    <submittedName>
        <fullName evidence="3">Alpha/beta hydrolase</fullName>
    </submittedName>
</protein>
<gene>
    <name evidence="3" type="ORF">D9F05_16420</name>
</gene>
<dbReference type="PIRSF" id="PIRSF029171">
    <property type="entry name" value="Esterase_LipA"/>
    <property type="match status" value="1"/>
</dbReference>
<keyword evidence="1 3" id="KW-0378">Hydrolase</keyword>
<evidence type="ECO:0000313" key="3">
    <source>
        <dbReference type="EMBL" id="MHO05944.1"/>
    </source>
</evidence>
<dbReference type="AlphaFoldDB" id="A0A3L0W393"/>
<dbReference type="PANTHER" id="PTHR34853">
    <property type="match status" value="1"/>
</dbReference>
<dbReference type="InterPro" id="IPR029058">
    <property type="entry name" value="AB_hydrolase_fold"/>
</dbReference>
<dbReference type="EMBL" id="RNRV01000032">
    <property type="protein sequence ID" value="MHO05944.1"/>
    <property type="molecule type" value="Genomic_DNA"/>
</dbReference>
<feature type="signal peptide" evidence="2">
    <location>
        <begin position="1"/>
        <end position="23"/>
    </location>
</feature>
<dbReference type="GO" id="GO:0004252">
    <property type="term" value="F:serine-type endopeptidase activity"/>
    <property type="evidence" value="ECO:0007669"/>
    <property type="project" value="InterPro"/>
</dbReference>
<dbReference type="SUPFAM" id="SSF53474">
    <property type="entry name" value="alpha/beta-Hydrolases"/>
    <property type="match status" value="1"/>
</dbReference>
<organism evidence="3">
    <name type="scientific">Escherichia coli</name>
    <dbReference type="NCBI Taxonomy" id="562"/>
    <lineage>
        <taxon>Bacteria</taxon>
        <taxon>Pseudomonadati</taxon>
        <taxon>Pseudomonadota</taxon>
        <taxon>Gammaproteobacteria</taxon>
        <taxon>Enterobacterales</taxon>
        <taxon>Enterobacteriaceae</taxon>
        <taxon>Escherichia</taxon>
    </lineage>
</organism>
<reference evidence="3" key="1">
    <citation type="submission" date="2018-10" db="EMBL/GenBank/DDBJ databases">
        <authorList>
            <consortium name="NARMS: The National Antimicrobial Resistance Monitoring System"/>
        </authorList>
    </citation>
    <scope>NUCLEOTIDE SEQUENCE [LARGE SCALE GENOMIC DNA]</scope>
    <source>
        <strain evidence="3">CVM N17EC0388</strain>
    </source>
</reference>
<proteinExistence type="predicted"/>
<accession>A0A3L0W393</accession>
<dbReference type="InterPro" id="IPR005152">
    <property type="entry name" value="Lipase_secreted"/>
</dbReference>
<comment type="caution">
    <text evidence="3">The sequence shown here is derived from an EMBL/GenBank/DDBJ whole genome shotgun (WGS) entry which is preliminary data.</text>
</comment>
<evidence type="ECO:0000256" key="1">
    <source>
        <dbReference type="ARBA" id="ARBA00022801"/>
    </source>
</evidence>